<protein>
    <submittedName>
        <fullName evidence="7">ABC transporter permease</fullName>
    </submittedName>
</protein>
<reference evidence="7 8" key="1">
    <citation type="submission" date="2018-10" db="EMBL/GenBank/DDBJ databases">
        <title>Anaerotruncus faecis sp. nov., isolated from human feces.</title>
        <authorList>
            <person name="Wang Y.-J."/>
        </authorList>
    </citation>
    <scope>NUCLEOTIDE SEQUENCE [LARGE SCALE GENOMIC DNA]</scope>
    <source>
        <strain evidence="7 8">22A2-44</strain>
    </source>
</reference>
<dbReference type="Pfam" id="PF02653">
    <property type="entry name" value="BPD_transp_2"/>
    <property type="match status" value="1"/>
</dbReference>
<keyword evidence="3 6" id="KW-0812">Transmembrane</keyword>
<dbReference type="AlphaFoldDB" id="A0A498CN34"/>
<dbReference type="PANTHER" id="PTHR32196">
    <property type="entry name" value="ABC TRANSPORTER PERMEASE PROTEIN YPHD-RELATED-RELATED"/>
    <property type="match status" value="1"/>
</dbReference>
<evidence type="ECO:0000256" key="4">
    <source>
        <dbReference type="ARBA" id="ARBA00022989"/>
    </source>
</evidence>
<keyword evidence="2" id="KW-1003">Cell membrane</keyword>
<dbReference type="CDD" id="cd06579">
    <property type="entry name" value="TM_PBP1_transp_AraH_like"/>
    <property type="match status" value="1"/>
</dbReference>
<accession>A0A498CN34</accession>
<dbReference type="EMBL" id="RCHT01000007">
    <property type="protein sequence ID" value="RLL12104.1"/>
    <property type="molecule type" value="Genomic_DNA"/>
</dbReference>
<feature type="transmembrane region" description="Helical" evidence="6">
    <location>
        <begin position="173"/>
        <end position="194"/>
    </location>
</feature>
<keyword evidence="8" id="KW-1185">Reference proteome</keyword>
<feature type="transmembrane region" description="Helical" evidence="6">
    <location>
        <begin position="14"/>
        <end position="38"/>
    </location>
</feature>
<dbReference type="RefSeq" id="WP_101552618.1">
    <property type="nucleotide sequence ID" value="NZ_DBFBJK010000267.1"/>
</dbReference>
<evidence type="ECO:0000256" key="3">
    <source>
        <dbReference type="ARBA" id="ARBA00022692"/>
    </source>
</evidence>
<evidence type="ECO:0000313" key="7">
    <source>
        <dbReference type="EMBL" id="RLL12104.1"/>
    </source>
</evidence>
<gene>
    <name evidence="7" type="ORF">D4A47_06135</name>
</gene>
<comment type="subcellular location">
    <subcellularLocation>
        <location evidence="1">Cell membrane</location>
        <topology evidence="1">Multi-pass membrane protein</topology>
    </subcellularLocation>
</comment>
<feature type="transmembrane region" description="Helical" evidence="6">
    <location>
        <begin position="102"/>
        <end position="123"/>
    </location>
</feature>
<dbReference type="Proteomes" id="UP000276301">
    <property type="component" value="Unassembled WGS sequence"/>
</dbReference>
<dbReference type="InterPro" id="IPR001851">
    <property type="entry name" value="ABC_transp_permease"/>
</dbReference>
<dbReference type="GO" id="GO:0022857">
    <property type="term" value="F:transmembrane transporter activity"/>
    <property type="evidence" value="ECO:0007669"/>
    <property type="project" value="InterPro"/>
</dbReference>
<evidence type="ECO:0000256" key="2">
    <source>
        <dbReference type="ARBA" id="ARBA00022475"/>
    </source>
</evidence>
<evidence type="ECO:0000256" key="1">
    <source>
        <dbReference type="ARBA" id="ARBA00004651"/>
    </source>
</evidence>
<proteinExistence type="predicted"/>
<organism evidence="7 8">
    <name type="scientific">Anaerotruncus massiliensis</name>
    <name type="common">ex Liu et al. 2021</name>
    <dbReference type="NCBI Taxonomy" id="2321404"/>
    <lineage>
        <taxon>Bacteria</taxon>
        <taxon>Bacillati</taxon>
        <taxon>Bacillota</taxon>
        <taxon>Clostridia</taxon>
        <taxon>Eubacteriales</taxon>
        <taxon>Oscillospiraceae</taxon>
        <taxon>Anaerotruncus</taxon>
    </lineage>
</organism>
<dbReference type="GO" id="GO:0005886">
    <property type="term" value="C:plasma membrane"/>
    <property type="evidence" value="ECO:0007669"/>
    <property type="project" value="UniProtKB-SubCell"/>
</dbReference>
<name>A0A498CN34_9FIRM</name>
<sequence length="344" mass="35575">MNSRLKKLTKCQSFWPLMVLLAILLVNGVVSGGAFFQMRIVDGHLYGRLIDILRNGSKLMLLATGMTMVLATGGTDISVGSVMAISGAIACSVVDGRILSSLGGSVTAAVLIAVLAGVLCGAWNGLLVSKIKIQPIVATMILMVAGRGIAQLITDGKIVTVNSDAYYFINGGYILGLPFPLFIVGFFVLLIMLFTKKTAFGLFVESTGCNPVSSRFAGINVDRVKLVIYTFCGAMAAIAGLIESAGIKGADCNNAGLMIEMDAILAVAIGGTSLAGGRFSIPASIVGALIIQSITTSVYAMGVAPEVTQVVKALIVVAICLAQSKKFKAAVAARLTSRKAVSAA</sequence>
<comment type="caution">
    <text evidence="7">The sequence shown here is derived from an EMBL/GenBank/DDBJ whole genome shotgun (WGS) entry which is preliminary data.</text>
</comment>
<keyword evidence="5 6" id="KW-0472">Membrane</keyword>
<evidence type="ECO:0000256" key="5">
    <source>
        <dbReference type="ARBA" id="ARBA00023136"/>
    </source>
</evidence>
<feature type="transmembrane region" description="Helical" evidence="6">
    <location>
        <begin position="135"/>
        <end position="153"/>
    </location>
</feature>
<keyword evidence="4 6" id="KW-1133">Transmembrane helix</keyword>
<evidence type="ECO:0000256" key="6">
    <source>
        <dbReference type="SAM" id="Phobius"/>
    </source>
</evidence>
<evidence type="ECO:0000313" key="8">
    <source>
        <dbReference type="Proteomes" id="UP000276301"/>
    </source>
</evidence>
<dbReference type="PANTHER" id="PTHR32196:SF19">
    <property type="entry name" value="GALACTOFURANOSE TRANSPORTER PERMEASE PROTEIN YTFT"/>
    <property type="match status" value="1"/>
</dbReference>